<keyword evidence="2" id="KW-1185">Reference proteome</keyword>
<comment type="caution">
    <text evidence="1">The sequence shown here is derived from an EMBL/GenBank/DDBJ whole genome shotgun (WGS) entry which is preliminary data.</text>
</comment>
<dbReference type="Proteomes" id="UP001499909">
    <property type="component" value="Unassembled WGS sequence"/>
</dbReference>
<reference evidence="2" key="1">
    <citation type="journal article" date="2019" name="Int. J. Syst. Evol. Microbiol.">
        <title>The Global Catalogue of Microorganisms (GCM) 10K type strain sequencing project: providing services to taxonomists for standard genome sequencing and annotation.</title>
        <authorList>
            <consortium name="The Broad Institute Genomics Platform"/>
            <consortium name="The Broad Institute Genome Sequencing Center for Infectious Disease"/>
            <person name="Wu L."/>
            <person name="Ma J."/>
        </authorList>
    </citation>
    <scope>NUCLEOTIDE SEQUENCE [LARGE SCALE GENOMIC DNA]</scope>
    <source>
        <strain evidence="2">JCM 17214</strain>
    </source>
</reference>
<name>A0ABP7MYH1_9BACT</name>
<proteinExistence type="predicted"/>
<organism evidence="1 2">
    <name type="scientific">Hymenobacter algoricola</name>
    <dbReference type="NCBI Taxonomy" id="486267"/>
    <lineage>
        <taxon>Bacteria</taxon>
        <taxon>Pseudomonadati</taxon>
        <taxon>Bacteroidota</taxon>
        <taxon>Cytophagia</taxon>
        <taxon>Cytophagales</taxon>
        <taxon>Hymenobacteraceae</taxon>
        <taxon>Hymenobacter</taxon>
    </lineage>
</organism>
<dbReference type="Pfam" id="PF13715">
    <property type="entry name" value="CarbopepD_reg_2"/>
    <property type="match status" value="1"/>
</dbReference>
<accession>A0ABP7MYH1</accession>
<dbReference type="EMBL" id="BAABDH010000024">
    <property type="protein sequence ID" value="GAA3931588.1"/>
    <property type="molecule type" value="Genomic_DNA"/>
</dbReference>
<dbReference type="InterPro" id="IPR008969">
    <property type="entry name" value="CarboxyPept-like_regulatory"/>
</dbReference>
<sequence>MLIAAPESRRRAAPPFPLPTAFPSSAYLIMRQPYPTLLLIPLLAVGAALPAFAQDDVVAISGAVREAGTQQPLPGVSISVKHGPAGVLNDADGRFALKSRLRFPFTLVFNMLGYDAKEVRADVWVVLQRGHARFLGKLGMTTILF</sequence>
<evidence type="ECO:0000313" key="1">
    <source>
        <dbReference type="EMBL" id="GAA3931588.1"/>
    </source>
</evidence>
<dbReference type="Gene3D" id="2.60.40.1120">
    <property type="entry name" value="Carboxypeptidase-like, regulatory domain"/>
    <property type="match status" value="1"/>
</dbReference>
<evidence type="ECO:0000313" key="2">
    <source>
        <dbReference type="Proteomes" id="UP001499909"/>
    </source>
</evidence>
<dbReference type="SUPFAM" id="SSF49464">
    <property type="entry name" value="Carboxypeptidase regulatory domain-like"/>
    <property type="match status" value="1"/>
</dbReference>
<evidence type="ECO:0008006" key="3">
    <source>
        <dbReference type="Google" id="ProtNLM"/>
    </source>
</evidence>
<gene>
    <name evidence="1" type="ORF">GCM10022406_15930</name>
</gene>
<protein>
    <recommendedName>
        <fullName evidence="3">Carboxypeptidase-like regulatory domain-containing protein</fullName>
    </recommendedName>
</protein>